<feature type="transmembrane region" description="Helical" evidence="2">
    <location>
        <begin position="41"/>
        <end position="61"/>
    </location>
</feature>
<name>A0ABQ3DGC6_9ACTN</name>
<evidence type="ECO:0000313" key="4">
    <source>
        <dbReference type="Proteomes" id="UP000653644"/>
    </source>
</evidence>
<gene>
    <name evidence="3" type="ORF">GCM10010345_87640</name>
</gene>
<feature type="region of interest" description="Disordered" evidence="1">
    <location>
        <begin position="180"/>
        <end position="207"/>
    </location>
</feature>
<protein>
    <recommendedName>
        <fullName evidence="5">Major facilitator superfamily (MFS) profile domain-containing protein</fullName>
    </recommendedName>
</protein>
<keyword evidence="4" id="KW-1185">Reference proteome</keyword>
<accession>A0ABQ3DGC6</accession>
<evidence type="ECO:0008006" key="5">
    <source>
        <dbReference type="Google" id="ProtNLM"/>
    </source>
</evidence>
<evidence type="ECO:0000256" key="2">
    <source>
        <dbReference type="SAM" id="Phobius"/>
    </source>
</evidence>
<feature type="transmembrane region" description="Helical" evidence="2">
    <location>
        <begin position="67"/>
        <end position="85"/>
    </location>
</feature>
<keyword evidence="2" id="KW-0472">Membrane</keyword>
<dbReference type="Proteomes" id="UP000653644">
    <property type="component" value="Unassembled WGS sequence"/>
</dbReference>
<feature type="compositionally biased region" description="Low complexity" evidence="1">
    <location>
        <begin position="119"/>
        <end position="130"/>
    </location>
</feature>
<organism evidence="3 4">
    <name type="scientific">Streptomyces canarius</name>
    <dbReference type="NCBI Taxonomy" id="285453"/>
    <lineage>
        <taxon>Bacteria</taxon>
        <taxon>Bacillati</taxon>
        <taxon>Actinomycetota</taxon>
        <taxon>Actinomycetes</taxon>
        <taxon>Kitasatosporales</taxon>
        <taxon>Streptomycetaceae</taxon>
        <taxon>Streptomyces</taxon>
    </lineage>
</organism>
<keyword evidence="2" id="KW-0812">Transmembrane</keyword>
<feature type="region of interest" description="Disordered" evidence="1">
    <location>
        <begin position="117"/>
        <end position="146"/>
    </location>
</feature>
<sequence length="207" mass="21344">MVLAAVGMGLAAPSLTLLSLTHAPVGGQGYASSAMQASQNLGQTVVLALASALFSAMSAATGQLTPFVWTFALLLLPVSATSCLAGRARMTDRSPGGRVVLATTDFEGTTAFFRDGLGSRRPTTSRTTGRFCAGPPTTATSSPLDLQGPAGNVSEYYSDMDCVVDDRLWKLEVLAEGLFNRGPPPPPPFRAPEDLAALTTGSHGRAG</sequence>
<evidence type="ECO:0000313" key="3">
    <source>
        <dbReference type="EMBL" id="GHA70908.1"/>
    </source>
</evidence>
<reference evidence="4" key="1">
    <citation type="journal article" date="2019" name="Int. J. Syst. Evol. Microbiol.">
        <title>The Global Catalogue of Microorganisms (GCM) 10K type strain sequencing project: providing services to taxonomists for standard genome sequencing and annotation.</title>
        <authorList>
            <consortium name="The Broad Institute Genomics Platform"/>
            <consortium name="The Broad Institute Genome Sequencing Center for Infectious Disease"/>
            <person name="Wu L."/>
            <person name="Ma J."/>
        </authorList>
    </citation>
    <scope>NUCLEOTIDE SEQUENCE [LARGE SCALE GENOMIC DNA]</scope>
    <source>
        <strain evidence="4">JCM 4733</strain>
    </source>
</reference>
<dbReference type="EMBL" id="BMVN01000076">
    <property type="protein sequence ID" value="GHA70908.1"/>
    <property type="molecule type" value="Genomic_DNA"/>
</dbReference>
<comment type="caution">
    <text evidence="3">The sequence shown here is derived from an EMBL/GenBank/DDBJ whole genome shotgun (WGS) entry which is preliminary data.</text>
</comment>
<keyword evidence="2" id="KW-1133">Transmembrane helix</keyword>
<proteinExistence type="predicted"/>
<evidence type="ECO:0000256" key="1">
    <source>
        <dbReference type="SAM" id="MobiDB-lite"/>
    </source>
</evidence>